<evidence type="ECO:0000313" key="4">
    <source>
        <dbReference type="Proteomes" id="UP000000644"/>
    </source>
</evidence>
<dbReference type="Proteomes" id="UP000000644">
    <property type="component" value="Chromosome"/>
</dbReference>
<name>A1VIJ0_POLNA</name>
<protein>
    <submittedName>
        <fullName evidence="3">Spore coat U domain protein</fullName>
    </submittedName>
</protein>
<dbReference type="STRING" id="365044.Pnap_0143"/>
<dbReference type="AlphaFoldDB" id="A1VIJ0"/>
<dbReference type="EMBL" id="CP000529">
    <property type="protein sequence ID" value="ABM35468.1"/>
    <property type="molecule type" value="Genomic_DNA"/>
</dbReference>
<dbReference type="OrthoDB" id="8588792at2"/>
<dbReference type="RefSeq" id="WP_011799578.1">
    <property type="nucleotide sequence ID" value="NC_008781.1"/>
</dbReference>
<sequence>MRHPSSRPPARKIPVLPSALFLLLATAGPAQAGSCTVGSSGLAFGAYQPLTFAGKLTSSAVTSNASISVVCTGIASGGAYSIALGPSTTGSGDRISTRYLGNSNGGDDMSFNIYTSASYSTVWGNGTTGGLVGGSIPVGDSNQSQPVYGRIAASQNTLRAGSYSGSLTMTLTYNP</sequence>
<evidence type="ECO:0000259" key="2">
    <source>
        <dbReference type="Pfam" id="PF05229"/>
    </source>
</evidence>
<reference evidence="4" key="1">
    <citation type="journal article" date="2009" name="Environ. Microbiol.">
        <title>The genome of Polaromonas naphthalenivorans strain CJ2, isolated from coal tar-contaminated sediment, reveals physiological and metabolic versatility and evolution through extensive horizontal gene transfer.</title>
        <authorList>
            <person name="Yagi J.M."/>
            <person name="Sims D."/>
            <person name="Brettin T."/>
            <person name="Bruce D."/>
            <person name="Madsen E.L."/>
        </authorList>
    </citation>
    <scope>NUCLEOTIDE SEQUENCE [LARGE SCALE GENOMIC DNA]</scope>
    <source>
        <strain evidence="4">CJ2</strain>
    </source>
</reference>
<dbReference type="PANTHER" id="PTHR37089">
    <property type="entry name" value="PROTEIN U-RELATED"/>
    <property type="match status" value="1"/>
</dbReference>
<organism evidence="3 4">
    <name type="scientific">Polaromonas naphthalenivorans (strain CJ2)</name>
    <dbReference type="NCBI Taxonomy" id="365044"/>
    <lineage>
        <taxon>Bacteria</taxon>
        <taxon>Pseudomonadati</taxon>
        <taxon>Pseudomonadota</taxon>
        <taxon>Betaproteobacteria</taxon>
        <taxon>Burkholderiales</taxon>
        <taxon>Comamonadaceae</taxon>
        <taxon>Polaromonas</taxon>
    </lineage>
</organism>
<dbReference type="InterPro" id="IPR053167">
    <property type="entry name" value="Spore_coat_component"/>
</dbReference>
<dbReference type="KEGG" id="pna:Pnap_0143"/>
<dbReference type="SUPFAM" id="SSF49401">
    <property type="entry name" value="Bacterial adhesins"/>
    <property type="match status" value="1"/>
</dbReference>
<dbReference type="Pfam" id="PF05229">
    <property type="entry name" value="SCPU"/>
    <property type="match status" value="1"/>
</dbReference>
<feature type="chain" id="PRO_5002639099" evidence="1">
    <location>
        <begin position="33"/>
        <end position="175"/>
    </location>
</feature>
<dbReference type="InterPro" id="IPR007893">
    <property type="entry name" value="Spore_coat_U/FanG"/>
</dbReference>
<dbReference type="SMART" id="SM00972">
    <property type="entry name" value="SCPU"/>
    <property type="match status" value="1"/>
</dbReference>
<accession>A1VIJ0</accession>
<dbReference type="PANTHER" id="PTHR37089:SF3">
    <property type="entry name" value="EXPORTED PROTEIN"/>
    <property type="match status" value="1"/>
</dbReference>
<evidence type="ECO:0000313" key="3">
    <source>
        <dbReference type="EMBL" id="ABM35468.1"/>
    </source>
</evidence>
<feature type="domain" description="Spore coat protein U/FanG" evidence="2">
    <location>
        <begin position="27"/>
        <end position="170"/>
    </location>
</feature>
<gene>
    <name evidence="3" type="ordered locus">Pnap_0143</name>
</gene>
<feature type="signal peptide" evidence="1">
    <location>
        <begin position="1"/>
        <end position="32"/>
    </location>
</feature>
<keyword evidence="4" id="KW-1185">Reference proteome</keyword>
<proteinExistence type="predicted"/>
<dbReference type="eggNOG" id="COG5430">
    <property type="taxonomic scope" value="Bacteria"/>
</dbReference>
<dbReference type="InterPro" id="IPR008966">
    <property type="entry name" value="Adhesion_dom_sf"/>
</dbReference>
<dbReference type="HOGENOM" id="CLU_103262_5_0_4"/>
<keyword evidence="1" id="KW-0732">Signal</keyword>
<evidence type="ECO:0000256" key="1">
    <source>
        <dbReference type="SAM" id="SignalP"/>
    </source>
</evidence>